<dbReference type="Proteomes" id="UP001319846">
    <property type="component" value="Unassembled WGS sequence"/>
</dbReference>
<protein>
    <submittedName>
        <fullName evidence="1">RidA family protein</fullName>
    </submittedName>
</protein>
<accession>A0ACC5VX30</accession>
<gene>
    <name evidence="1" type="ORF">HW452_12510</name>
</gene>
<reference evidence="1" key="1">
    <citation type="submission" date="2020-06" db="EMBL/GenBank/DDBJ databases">
        <title>Whole Genome Sequence of Halomonas aquamarina MB598.</title>
        <authorList>
            <person name="Pervaiz M."/>
            <person name="Fariq A."/>
            <person name="Yasmin A."/>
            <person name="Welch M."/>
        </authorList>
    </citation>
    <scope>NUCLEOTIDE SEQUENCE</scope>
    <source>
        <strain evidence="1">MB598</strain>
    </source>
</reference>
<proteinExistence type="predicted"/>
<keyword evidence="2" id="KW-1185">Reference proteome</keyword>
<sequence length="151" mass="16840">MPTFINDPTLPKPDFPGSHMVVDEHHVFISGLTIADITDESVTHSHDAGKETHRIMRELERMLRQEELDLSDVVRVDIHLTDLDDLNKVNSAYAEFFEPGRFPARTCTEASRLQGASKVEITLMASRRHADAPSDAKDSDDTVPDSDTGPE</sequence>
<evidence type="ECO:0000313" key="2">
    <source>
        <dbReference type="Proteomes" id="UP001319846"/>
    </source>
</evidence>
<name>A0ACC5VX30_9GAMM</name>
<organism evidence="1 2">
    <name type="scientific">Vreelandella aquamarina</name>
    <dbReference type="NCBI Taxonomy" id="77097"/>
    <lineage>
        <taxon>Bacteria</taxon>
        <taxon>Pseudomonadati</taxon>
        <taxon>Pseudomonadota</taxon>
        <taxon>Gammaproteobacteria</taxon>
        <taxon>Oceanospirillales</taxon>
        <taxon>Halomonadaceae</taxon>
        <taxon>Vreelandella</taxon>
    </lineage>
</organism>
<comment type="caution">
    <text evidence="1">The sequence shown here is derived from an EMBL/GenBank/DDBJ whole genome shotgun (WGS) entry which is preliminary data.</text>
</comment>
<dbReference type="EMBL" id="JABYQT010000007">
    <property type="protein sequence ID" value="MBZ5488346.1"/>
    <property type="molecule type" value="Genomic_DNA"/>
</dbReference>
<evidence type="ECO:0000313" key="1">
    <source>
        <dbReference type="EMBL" id="MBZ5488346.1"/>
    </source>
</evidence>